<sequence>MGSSKGGNQFTFVSVWESRNRRISPFAALAPINLARIRPSLLVALITCTFEKCF</sequence>
<dbReference type="EMBL" id="KK120497">
    <property type="protein sequence ID" value="KFM78391.1"/>
    <property type="molecule type" value="Genomic_DNA"/>
</dbReference>
<organism evidence="1 2">
    <name type="scientific">Stegodyphus mimosarum</name>
    <name type="common">African social velvet spider</name>
    <dbReference type="NCBI Taxonomy" id="407821"/>
    <lineage>
        <taxon>Eukaryota</taxon>
        <taxon>Metazoa</taxon>
        <taxon>Ecdysozoa</taxon>
        <taxon>Arthropoda</taxon>
        <taxon>Chelicerata</taxon>
        <taxon>Arachnida</taxon>
        <taxon>Araneae</taxon>
        <taxon>Araneomorphae</taxon>
        <taxon>Entelegynae</taxon>
        <taxon>Eresoidea</taxon>
        <taxon>Eresidae</taxon>
        <taxon>Stegodyphus</taxon>
    </lineage>
</organism>
<gene>
    <name evidence="1" type="ORF">X975_13091</name>
</gene>
<evidence type="ECO:0000313" key="1">
    <source>
        <dbReference type="EMBL" id="KFM78391.1"/>
    </source>
</evidence>
<dbReference type="AlphaFoldDB" id="A0A087UM02"/>
<protein>
    <submittedName>
        <fullName evidence="1">Uncharacterized protein</fullName>
    </submittedName>
</protein>
<dbReference type="Proteomes" id="UP000054359">
    <property type="component" value="Unassembled WGS sequence"/>
</dbReference>
<name>A0A087UM02_STEMI</name>
<keyword evidence="2" id="KW-1185">Reference proteome</keyword>
<feature type="non-terminal residue" evidence="1">
    <location>
        <position position="54"/>
    </location>
</feature>
<evidence type="ECO:0000313" key="2">
    <source>
        <dbReference type="Proteomes" id="UP000054359"/>
    </source>
</evidence>
<proteinExistence type="predicted"/>
<reference evidence="1 2" key="1">
    <citation type="submission" date="2013-11" db="EMBL/GenBank/DDBJ databases">
        <title>Genome sequencing of Stegodyphus mimosarum.</title>
        <authorList>
            <person name="Bechsgaard J."/>
        </authorList>
    </citation>
    <scope>NUCLEOTIDE SEQUENCE [LARGE SCALE GENOMIC DNA]</scope>
</reference>
<accession>A0A087UM02</accession>